<name>A0A9X1LQD6_9MICO</name>
<feature type="compositionally biased region" description="Acidic residues" evidence="1">
    <location>
        <begin position="89"/>
        <end position="101"/>
    </location>
</feature>
<evidence type="ECO:0000313" key="3">
    <source>
        <dbReference type="EMBL" id="MCC2029867.1"/>
    </source>
</evidence>
<comment type="caution">
    <text evidence="3">The sequence shown here is derived from an EMBL/GenBank/DDBJ whole genome shotgun (WGS) entry which is preliminary data.</text>
</comment>
<keyword evidence="2" id="KW-0472">Membrane</keyword>
<evidence type="ECO:0000256" key="2">
    <source>
        <dbReference type="SAM" id="Phobius"/>
    </source>
</evidence>
<feature type="compositionally biased region" description="Low complexity" evidence="1">
    <location>
        <begin position="102"/>
        <end position="111"/>
    </location>
</feature>
<dbReference type="AlphaFoldDB" id="A0A9X1LQD6"/>
<gene>
    <name evidence="3" type="ORF">KEC56_10125</name>
</gene>
<keyword evidence="2" id="KW-1133">Transmembrane helix</keyword>
<feature type="region of interest" description="Disordered" evidence="1">
    <location>
        <begin position="89"/>
        <end position="141"/>
    </location>
</feature>
<keyword evidence="2" id="KW-0812">Transmembrane</keyword>
<accession>A0A9X1LQD6</accession>
<sequence length="141" mass="14262">MPYWLLLALSVASATVGGWLVWDNATTMQTTLLDGTATNVEVYVGQAWITAGAAILGAGVLGVLLALVLAAAKSLIPAAPVVVEPIDWTADDEAPASDDAMEPAPDAAEAPTDGDDAPEDGSEDQNGSSGSIATARKISVK</sequence>
<dbReference type="EMBL" id="JAGTTM010000003">
    <property type="protein sequence ID" value="MCC2029867.1"/>
    <property type="molecule type" value="Genomic_DNA"/>
</dbReference>
<feature type="transmembrane region" description="Helical" evidence="2">
    <location>
        <begin position="47"/>
        <end position="70"/>
    </location>
</feature>
<protein>
    <recommendedName>
        <fullName evidence="5">Dinucleotide-utilizing enzyme</fullName>
    </recommendedName>
</protein>
<evidence type="ECO:0008006" key="5">
    <source>
        <dbReference type="Google" id="ProtNLM"/>
    </source>
</evidence>
<feature type="compositionally biased region" description="Acidic residues" evidence="1">
    <location>
        <begin position="112"/>
        <end position="123"/>
    </location>
</feature>
<evidence type="ECO:0000256" key="1">
    <source>
        <dbReference type="SAM" id="MobiDB-lite"/>
    </source>
</evidence>
<reference evidence="3" key="1">
    <citation type="submission" date="2021-04" db="EMBL/GenBank/DDBJ databases">
        <title>Microbacterium tenobrionis sp. nov. and Microbacterium allomyrinae sp. nov., isolated from larvae of Tenobrio molitor and Allomyrina dichotoma, respectively.</title>
        <authorList>
            <person name="Lee S.D."/>
        </authorList>
    </citation>
    <scope>NUCLEOTIDE SEQUENCE</scope>
    <source>
        <strain evidence="3">YMB-B2</strain>
    </source>
</reference>
<organism evidence="3 4">
    <name type="scientific">Microbacterium tenebrionis</name>
    <dbReference type="NCBI Taxonomy" id="2830665"/>
    <lineage>
        <taxon>Bacteria</taxon>
        <taxon>Bacillati</taxon>
        <taxon>Actinomycetota</taxon>
        <taxon>Actinomycetes</taxon>
        <taxon>Micrococcales</taxon>
        <taxon>Microbacteriaceae</taxon>
        <taxon>Microbacterium</taxon>
    </lineage>
</organism>
<keyword evidence="4" id="KW-1185">Reference proteome</keyword>
<proteinExistence type="predicted"/>
<evidence type="ECO:0000313" key="4">
    <source>
        <dbReference type="Proteomes" id="UP001139289"/>
    </source>
</evidence>
<dbReference type="Proteomes" id="UP001139289">
    <property type="component" value="Unassembled WGS sequence"/>
</dbReference>